<dbReference type="InterPro" id="IPR050824">
    <property type="entry name" value="Thiol_disulfide_DsbA"/>
</dbReference>
<reference evidence="10 11" key="1">
    <citation type="submission" date="2022-01" db="EMBL/GenBank/DDBJ databases">
        <title>Whole genome-based taxonomy of the Shewanellaceae.</title>
        <authorList>
            <person name="Martin-Rodriguez A.J."/>
        </authorList>
    </citation>
    <scope>NUCLEOTIDE SEQUENCE [LARGE SCALE GENOMIC DNA]</scope>
    <source>
        <strain evidence="10 11">DSM 24955</strain>
    </source>
</reference>
<dbReference type="PROSITE" id="PS00194">
    <property type="entry name" value="THIOREDOXIN_1"/>
    <property type="match status" value="1"/>
</dbReference>
<accession>A0ABT0KSV7</accession>
<feature type="domain" description="Thioredoxin" evidence="9">
    <location>
        <begin position="8"/>
        <end position="201"/>
    </location>
</feature>
<dbReference type="EMBL" id="JAKIKU010000010">
    <property type="protein sequence ID" value="MCL1046935.1"/>
    <property type="molecule type" value="Genomic_DNA"/>
</dbReference>
<dbReference type="InterPro" id="IPR036249">
    <property type="entry name" value="Thioredoxin-like_sf"/>
</dbReference>
<evidence type="ECO:0000313" key="11">
    <source>
        <dbReference type="Proteomes" id="UP001202134"/>
    </source>
</evidence>
<evidence type="ECO:0000259" key="9">
    <source>
        <dbReference type="PROSITE" id="PS51352"/>
    </source>
</evidence>
<dbReference type="InterPro" id="IPR013766">
    <property type="entry name" value="Thioredoxin_domain"/>
</dbReference>
<comment type="similarity">
    <text evidence="2">Belongs to the thioredoxin family. DsbA subfamily.</text>
</comment>
<dbReference type="InterPro" id="IPR017937">
    <property type="entry name" value="Thioredoxin_CS"/>
</dbReference>
<dbReference type="InterPro" id="IPR001853">
    <property type="entry name" value="DSBA-like_thioredoxin_dom"/>
</dbReference>
<gene>
    <name evidence="10" type="ORF">L2737_16680</name>
</gene>
<dbReference type="CDD" id="cd03019">
    <property type="entry name" value="DsbA_DsbA"/>
    <property type="match status" value="1"/>
</dbReference>
<keyword evidence="3 8" id="KW-0732">Signal</keyword>
<organism evidence="10 11">
    <name type="scientific">Shewanella electrodiphila</name>
    <dbReference type="NCBI Taxonomy" id="934143"/>
    <lineage>
        <taxon>Bacteria</taxon>
        <taxon>Pseudomonadati</taxon>
        <taxon>Pseudomonadota</taxon>
        <taxon>Gammaproteobacteria</taxon>
        <taxon>Alteromonadales</taxon>
        <taxon>Shewanellaceae</taxon>
        <taxon>Shewanella</taxon>
    </lineage>
</organism>
<dbReference type="SUPFAM" id="SSF52833">
    <property type="entry name" value="Thioredoxin-like"/>
    <property type="match status" value="1"/>
</dbReference>
<comment type="caution">
    <text evidence="10">The sequence shown here is derived from an EMBL/GenBank/DDBJ whole genome shotgun (WGS) entry which is preliminary data.</text>
</comment>
<evidence type="ECO:0000313" key="10">
    <source>
        <dbReference type="EMBL" id="MCL1046935.1"/>
    </source>
</evidence>
<keyword evidence="11" id="KW-1185">Reference proteome</keyword>
<proteinExistence type="inferred from homology"/>
<comment type="subcellular location">
    <subcellularLocation>
        <location evidence="1 7">Periplasm</location>
    </subcellularLocation>
</comment>
<protein>
    <recommendedName>
        <fullName evidence="7">Thiol:disulfide interchange protein</fullName>
    </recommendedName>
</protein>
<keyword evidence="5 7" id="KW-1015">Disulfide bond</keyword>
<name>A0ABT0KSV7_9GAMM</name>
<dbReference type="InterPro" id="IPR023205">
    <property type="entry name" value="DsbA/DsbL"/>
</dbReference>
<feature type="signal peptide" evidence="8">
    <location>
        <begin position="1"/>
        <end position="20"/>
    </location>
</feature>
<dbReference type="Pfam" id="PF01323">
    <property type="entry name" value="DSBA"/>
    <property type="match status" value="1"/>
</dbReference>
<evidence type="ECO:0000256" key="1">
    <source>
        <dbReference type="ARBA" id="ARBA00004418"/>
    </source>
</evidence>
<feature type="chain" id="PRO_5046152986" description="Thiol:disulfide interchange protein" evidence="8">
    <location>
        <begin position="21"/>
        <end position="204"/>
    </location>
</feature>
<sequence length="204" mass="22645">MKKALLMAAALLLAPMAATAADYKEGVHYTVINEGPATSKPEITEFFSFFCGHCYNFSKTVVPKIESTLPEGVTFNQAHVEFIGREMGTEMSRAFAIAHQLNVEKKIEHAIFVAIHDTKQRFTSLKDIRMLFIANGVDGKDFDAAANSFMVNAQMSKMKRDTENAKLSGVPALVVNGKYRVETGSIKSYDELLEIAYYLTSKDK</sequence>
<keyword evidence="4 7" id="KW-0574">Periplasm</keyword>
<evidence type="ECO:0000256" key="4">
    <source>
        <dbReference type="ARBA" id="ARBA00022764"/>
    </source>
</evidence>
<dbReference type="PIRSF" id="PIRSF001488">
    <property type="entry name" value="Tdi_protein"/>
    <property type="match status" value="1"/>
</dbReference>
<dbReference type="PROSITE" id="PS51352">
    <property type="entry name" value="THIOREDOXIN_2"/>
    <property type="match status" value="1"/>
</dbReference>
<evidence type="ECO:0000256" key="3">
    <source>
        <dbReference type="ARBA" id="ARBA00022729"/>
    </source>
</evidence>
<keyword evidence="6" id="KW-0676">Redox-active center</keyword>
<dbReference type="Proteomes" id="UP001202134">
    <property type="component" value="Unassembled WGS sequence"/>
</dbReference>
<evidence type="ECO:0000256" key="2">
    <source>
        <dbReference type="ARBA" id="ARBA00005791"/>
    </source>
</evidence>
<dbReference type="Gene3D" id="3.40.30.10">
    <property type="entry name" value="Glutaredoxin"/>
    <property type="match status" value="1"/>
</dbReference>
<dbReference type="RefSeq" id="WP_102529569.1">
    <property type="nucleotide sequence ID" value="NZ_JAKIKU010000010.1"/>
</dbReference>
<dbReference type="PANTHER" id="PTHR35891">
    <property type="entry name" value="THIOL:DISULFIDE INTERCHANGE PROTEIN DSBA"/>
    <property type="match status" value="1"/>
</dbReference>
<evidence type="ECO:0000256" key="8">
    <source>
        <dbReference type="SAM" id="SignalP"/>
    </source>
</evidence>
<evidence type="ECO:0000256" key="7">
    <source>
        <dbReference type="PIRNR" id="PIRNR001488"/>
    </source>
</evidence>
<dbReference type="PANTHER" id="PTHR35891:SF2">
    <property type="entry name" value="THIOL:DISULFIDE INTERCHANGE PROTEIN DSBA"/>
    <property type="match status" value="1"/>
</dbReference>
<evidence type="ECO:0000256" key="5">
    <source>
        <dbReference type="ARBA" id="ARBA00023157"/>
    </source>
</evidence>
<evidence type="ECO:0000256" key="6">
    <source>
        <dbReference type="ARBA" id="ARBA00023284"/>
    </source>
</evidence>